<keyword evidence="1" id="KW-1003">Cell membrane</keyword>
<accession>A0A0P1LWI8</accession>
<dbReference type="EMBL" id="CZVI01000011">
    <property type="protein sequence ID" value="CUS86558.1"/>
    <property type="molecule type" value="Genomic_DNA"/>
</dbReference>
<evidence type="ECO:0000313" key="8">
    <source>
        <dbReference type="EMBL" id="CUS86558.1"/>
    </source>
</evidence>
<accession>A0A0P1MIS0</accession>
<proteinExistence type="predicted"/>
<dbReference type="Gene3D" id="3.60.21.10">
    <property type="match status" value="1"/>
</dbReference>
<dbReference type="GO" id="GO:0016020">
    <property type="term" value="C:membrane"/>
    <property type="evidence" value="ECO:0007669"/>
    <property type="project" value="GOC"/>
</dbReference>
<evidence type="ECO:0000256" key="3">
    <source>
        <dbReference type="ARBA" id="ARBA00022723"/>
    </source>
</evidence>
<keyword evidence="4 9" id="KW-0378">Hydrolase</keyword>
<dbReference type="Proteomes" id="UP000182011">
    <property type="component" value="Unassembled WGS sequence"/>
</dbReference>
<accession>A0A0S4NAZ7</accession>
<accession>A0A0N7MR86</accession>
<keyword evidence="2" id="KW-0997">Cell inner membrane</keyword>
<dbReference type="GO" id="GO:0008758">
    <property type="term" value="F:UDP-2,3-diacylglucosamine hydrolase activity"/>
    <property type="evidence" value="ECO:0007669"/>
    <property type="project" value="TreeGrafter"/>
</dbReference>
<dbReference type="Pfam" id="PF00149">
    <property type="entry name" value="Metallophos"/>
    <property type="match status" value="1"/>
</dbReference>
<name>A0A0P1LIR2_9BACT</name>
<evidence type="ECO:0000313" key="9">
    <source>
        <dbReference type="EMBL" id="CUU08471.1"/>
    </source>
</evidence>
<feature type="domain" description="Calcineurin-like phosphoesterase" evidence="7">
    <location>
        <begin position="6"/>
        <end position="205"/>
    </location>
</feature>
<reference evidence="8 11" key="2">
    <citation type="submission" date="2015-11" db="EMBL/GenBank/DDBJ databases">
        <authorList>
            <person name="Varghese N."/>
        </authorList>
    </citation>
    <scope>NUCLEOTIDE SEQUENCE [LARGE SCALE GENOMIC DNA]</scope>
    <source>
        <strain evidence="8 11">JGI-8</strain>
    </source>
</reference>
<accession>A0A0P1M263</accession>
<accession>A0A0P1P640</accession>
<dbReference type="STRING" id="1633631.GCA_001442925_02098"/>
<keyword evidence="5" id="KW-0472">Membrane</keyword>
<dbReference type="RefSeq" id="WP_075426388.1">
    <property type="nucleotide sequence ID" value="NZ_CZVI01000011.1"/>
</dbReference>
<evidence type="ECO:0000256" key="2">
    <source>
        <dbReference type="ARBA" id="ARBA00022519"/>
    </source>
</evidence>
<reference evidence="9 10" key="1">
    <citation type="submission" date="2015-11" db="EMBL/GenBank/DDBJ databases">
        <authorList>
            <person name="Zhang Y."/>
            <person name="Guo Z."/>
        </authorList>
    </citation>
    <scope>NUCLEOTIDE SEQUENCE [LARGE SCALE GENOMIC DNA]</scope>
    <source>
        <strain evidence="9">JGI-4</strain>
    </source>
</reference>
<evidence type="ECO:0000256" key="6">
    <source>
        <dbReference type="ARBA" id="ARBA00023211"/>
    </source>
</evidence>
<gene>
    <name evidence="9" type="ORF">JGI4_02105</name>
    <name evidence="8" type="ORF">JGI8_01009</name>
</gene>
<organism evidence="9 10">
    <name type="scientific">Candidatus Kryptonium thompsonii</name>
    <dbReference type="NCBI Taxonomy" id="1633631"/>
    <lineage>
        <taxon>Bacteria</taxon>
        <taxon>Pseudomonadati</taxon>
        <taxon>Candidatus Kryptoniota</taxon>
        <taxon>Candidatus Kryptonium</taxon>
    </lineage>
</organism>
<dbReference type="GO" id="GO:0009245">
    <property type="term" value="P:lipid A biosynthetic process"/>
    <property type="evidence" value="ECO:0007669"/>
    <property type="project" value="TreeGrafter"/>
</dbReference>
<dbReference type="EMBL" id="FAOP01000009">
    <property type="protein sequence ID" value="CUU08471.1"/>
    <property type="molecule type" value="Genomic_DNA"/>
</dbReference>
<evidence type="ECO:0000256" key="5">
    <source>
        <dbReference type="ARBA" id="ARBA00023136"/>
    </source>
</evidence>
<dbReference type="InterPro" id="IPR029052">
    <property type="entry name" value="Metallo-depent_PP-like"/>
</dbReference>
<dbReference type="GO" id="GO:0046872">
    <property type="term" value="F:metal ion binding"/>
    <property type="evidence" value="ECO:0007669"/>
    <property type="project" value="UniProtKB-KW"/>
</dbReference>
<evidence type="ECO:0000259" key="7">
    <source>
        <dbReference type="Pfam" id="PF00149"/>
    </source>
</evidence>
<keyword evidence="3" id="KW-0479">Metal-binding</keyword>
<evidence type="ECO:0000313" key="11">
    <source>
        <dbReference type="Proteomes" id="UP000182200"/>
    </source>
</evidence>
<dbReference type="AlphaFoldDB" id="A0A0P1LIR2"/>
<accession>A0A0P1LIR2</accession>
<dbReference type="PANTHER" id="PTHR34990">
    <property type="entry name" value="UDP-2,3-DIACYLGLUCOSAMINE HYDROLASE-RELATED"/>
    <property type="match status" value="1"/>
</dbReference>
<keyword evidence="6" id="KW-0464">Manganese</keyword>
<dbReference type="CDD" id="cd07398">
    <property type="entry name" value="MPP_YbbF-LpxH"/>
    <property type="match status" value="1"/>
</dbReference>
<dbReference type="SUPFAM" id="SSF56300">
    <property type="entry name" value="Metallo-dependent phosphatases"/>
    <property type="match status" value="1"/>
</dbReference>
<evidence type="ECO:0000313" key="10">
    <source>
        <dbReference type="Proteomes" id="UP000182011"/>
    </source>
</evidence>
<protein>
    <submittedName>
        <fullName evidence="9">UDP-2,3-diacylglucosamine hydrolase</fullName>
    </submittedName>
</protein>
<evidence type="ECO:0000256" key="1">
    <source>
        <dbReference type="ARBA" id="ARBA00022475"/>
    </source>
</evidence>
<accession>A0A0P1LJR3</accession>
<dbReference type="PANTHER" id="PTHR34990:SF1">
    <property type="entry name" value="UDP-2,3-DIACYLGLUCOSAMINE HYDROLASE"/>
    <property type="match status" value="1"/>
</dbReference>
<dbReference type="Proteomes" id="UP000182200">
    <property type="component" value="Unassembled WGS sequence"/>
</dbReference>
<accession>A0A0P1M6J8</accession>
<keyword evidence="11" id="KW-1185">Reference proteome</keyword>
<evidence type="ECO:0000256" key="4">
    <source>
        <dbReference type="ARBA" id="ARBA00022801"/>
    </source>
</evidence>
<dbReference type="InterPro" id="IPR004843">
    <property type="entry name" value="Calcineurin-like_PHP"/>
</dbReference>
<sequence length="252" mass="29445">MEKAFFISDVHLGYGGKEINRAKEIELVRFLDHVGENSKKLFILGDFFDVWFEYKLAIPKGFTRVLGKLAELSDNGVEIFYVLGNHDFWVRDYFETEFGAKVFKDELEIEINGKKFYIVHGDGLSKNDKGYQILRKILRNKVNIALFSLIHPDLGLWLAGTSSRKSREHSMNRDSRNDEKEAIEFAKMKIEEGFDYVVMGHLHMPATLKIGNGFYINTGDWLWNFTYGVFSDEFEIKKWKFTDEKAQRLLQK</sequence>
<accession>A0A0P1NTT0</accession>
<dbReference type="InterPro" id="IPR043461">
    <property type="entry name" value="LpxH-like"/>
</dbReference>